<feature type="domain" description="Nephrocystin 3-like N-terminal" evidence="2">
    <location>
        <begin position="366"/>
        <end position="523"/>
    </location>
</feature>
<dbReference type="EMBL" id="ML977177">
    <property type="protein sequence ID" value="KAF1983183.1"/>
    <property type="molecule type" value="Genomic_DNA"/>
</dbReference>
<dbReference type="Gene3D" id="3.40.50.1580">
    <property type="entry name" value="Nucleoside phosphorylase domain"/>
    <property type="match status" value="1"/>
</dbReference>
<dbReference type="InterPro" id="IPR056884">
    <property type="entry name" value="NPHP3-like_N"/>
</dbReference>
<evidence type="ECO:0000313" key="4">
    <source>
        <dbReference type="Proteomes" id="UP000800041"/>
    </source>
</evidence>
<organism evidence="3 4">
    <name type="scientific">Aulographum hederae CBS 113979</name>
    <dbReference type="NCBI Taxonomy" id="1176131"/>
    <lineage>
        <taxon>Eukaryota</taxon>
        <taxon>Fungi</taxon>
        <taxon>Dikarya</taxon>
        <taxon>Ascomycota</taxon>
        <taxon>Pezizomycotina</taxon>
        <taxon>Dothideomycetes</taxon>
        <taxon>Pleosporomycetidae</taxon>
        <taxon>Aulographales</taxon>
        <taxon>Aulographaceae</taxon>
    </lineage>
</organism>
<dbReference type="OrthoDB" id="674604at2759"/>
<dbReference type="SUPFAM" id="SSF53167">
    <property type="entry name" value="Purine and uridine phosphorylases"/>
    <property type="match status" value="1"/>
</dbReference>
<sequence length="842" mass="94544">MAHPQPSQPAQSRTYKDYPIGVICALHIEKAAFEAMLDEIHDPLPIVKGDENDYTFGRMRTHNIVVACLPGGTTGTNPAATVAKDMLRSFPIKIGLMVGVGAGVWSTNVDLRLGDVVVSQPDGTLGGVVQWDLGKRENNRFVRTGSLDKPPRVLLNALQNIKTKHEKDGDNGLNEHLSNMARNYPQMAERYGHPGSEHDRLYQSKFAHVSDETCDKCDLAQIIQRPERKSQAPQIFYGNIASGNAVMKNASIRDRIAKSEKVICFEMEAAGLMDSFPCLVIRGICDYADSHKNKRWQKYAAATAAAFAKELLGVIKKQEVDKLELATLHEILKTIPIAADARFNAYQRQHDPECHPNTRVNLLQNIYYWADGREERCIFWLNGLAGTGKSTIARTVARKYYNQKRLGASFFFSRGGGDVSHARKFVTSIASQLANSVPSLDQHVCDAIKERRDIASQSLRDQWQQLVLRPLSRLSGSGAQYYMLVVDALDECDNDKDIRIIVHLLAEAQSLKTARLRIFLTSRPEVPIRNGFVDVPDGDHQDFVLHNISPSIIDQDIGTFLKHGFEKIAKERSLDAGWPGPEIIKRLVYGASGLFIWASTVIRFIHDGKLFAARRLKIIVENSSVGVDAAGKHLNEIYITVLRSCISLKYSHEEVEELLPMLKSLLGSIATLLSPLSTQSLSKLLSTAQDDVDQILDDLHAILIIPEDPALPLRLHHPSFRDFLFEKSRCAEFWVDEKQAHEILADRCIRLMEISLKQDIYSVKAPNMLIADAETTRIEQCLPPEVQYACSYWIDHVQKSGTQLYDNSQVHRFLQKYLLYWLEALGWMEKLSDGLGRELANS</sequence>
<accession>A0A6G1GQF6</accession>
<dbReference type="Pfam" id="PF24883">
    <property type="entry name" value="NPHP3_N"/>
    <property type="match status" value="1"/>
</dbReference>
<proteinExistence type="predicted"/>
<reference evidence="3" key="1">
    <citation type="journal article" date="2020" name="Stud. Mycol.">
        <title>101 Dothideomycetes genomes: a test case for predicting lifestyles and emergence of pathogens.</title>
        <authorList>
            <person name="Haridas S."/>
            <person name="Albert R."/>
            <person name="Binder M."/>
            <person name="Bloem J."/>
            <person name="Labutti K."/>
            <person name="Salamov A."/>
            <person name="Andreopoulos B."/>
            <person name="Baker S."/>
            <person name="Barry K."/>
            <person name="Bills G."/>
            <person name="Bluhm B."/>
            <person name="Cannon C."/>
            <person name="Castanera R."/>
            <person name="Culley D."/>
            <person name="Daum C."/>
            <person name="Ezra D."/>
            <person name="Gonzalez J."/>
            <person name="Henrissat B."/>
            <person name="Kuo A."/>
            <person name="Liang C."/>
            <person name="Lipzen A."/>
            <person name="Lutzoni F."/>
            <person name="Magnuson J."/>
            <person name="Mondo S."/>
            <person name="Nolan M."/>
            <person name="Ohm R."/>
            <person name="Pangilinan J."/>
            <person name="Park H.-J."/>
            <person name="Ramirez L."/>
            <person name="Alfaro M."/>
            <person name="Sun H."/>
            <person name="Tritt A."/>
            <person name="Yoshinaga Y."/>
            <person name="Zwiers L.-H."/>
            <person name="Turgeon B."/>
            <person name="Goodwin S."/>
            <person name="Spatafora J."/>
            <person name="Crous P."/>
            <person name="Grigoriev I."/>
        </authorList>
    </citation>
    <scope>NUCLEOTIDE SEQUENCE</scope>
    <source>
        <strain evidence="3">CBS 113979</strain>
    </source>
</reference>
<keyword evidence="1" id="KW-0677">Repeat</keyword>
<dbReference type="GO" id="GO:0009116">
    <property type="term" value="P:nucleoside metabolic process"/>
    <property type="evidence" value="ECO:0007669"/>
    <property type="project" value="InterPro"/>
</dbReference>
<dbReference type="Gene3D" id="3.40.50.300">
    <property type="entry name" value="P-loop containing nucleotide triphosphate hydrolases"/>
    <property type="match status" value="1"/>
</dbReference>
<evidence type="ECO:0000256" key="1">
    <source>
        <dbReference type="ARBA" id="ARBA00022737"/>
    </source>
</evidence>
<dbReference type="SUPFAM" id="SSF52540">
    <property type="entry name" value="P-loop containing nucleoside triphosphate hydrolases"/>
    <property type="match status" value="1"/>
</dbReference>
<protein>
    <submittedName>
        <fullName evidence="3">Purine and uridine phosphorylase</fullName>
    </submittedName>
</protein>
<dbReference type="InterPro" id="IPR035994">
    <property type="entry name" value="Nucleoside_phosphorylase_sf"/>
</dbReference>
<dbReference type="GO" id="GO:0003824">
    <property type="term" value="F:catalytic activity"/>
    <property type="evidence" value="ECO:0007669"/>
    <property type="project" value="InterPro"/>
</dbReference>
<dbReference type="PANTHER" id="PTHR46082:SF11">
    <property type="entry name" value="AAA+ ATPASE DOMAIN-CONTAINING PROTEIN-RELATED"/>
    <property type="match status" value="1"/>
</dbReference>
<dbReference type="InterPro" id="IPR053137">
    <property type="entry name" value="NLR-like"/>
</dbReference>
<dbReference type="InterPro" id="IPR027417">
    <property type="entry name" value="P-loop_NTPase"/>
</dbReference>
<evidence type="ECO:0000259" key="2">
    <source>
        <dbReference type="Pfam" id="PF24883"/>
    </source>
</evidence>
<gene>
    <name evidence="3" type="ORF">K402DRAFT_179357</name>
</gene>
<name>A0A6G1GQF6_9PEZI</name>
<dbReference type="Proteomes" id="UP000800041">
    <property type="component" value="Unassembled WGS sequence"/>
</dbReference>
<evidence type="ECO:0000313" key="3">
    <source>
        <dbReference type="EMBL" id="KAF1983183.1"/>
    </source>
</evidence>
<dbReference type="PANTHER" id="PTHR46082">
    <property type="entry name" value="ATP/GTP-BINDING PROTEIN-RELATED"/>
    <property type="match status" value="1"/>
</dbReference>
<dbReference type="AlphaFoldDB" id="A0A6G1GQF6"/>
<keyword evidence="4" id="KW-1185">Reference proteome</keyword>